<feature type="compositionally biased region" description="Basic residues" evidence="2">
    <location>
        <begin position="101"/>
        <end position="110"/>
    </location>
</feature>
<dbReference type="OrthoDB" id="10203048at2759"/>
<dbReference type="InterPro" id="IPR013761">
    <property type="entry name" value="SAM/pointed_sf"/>
</dbReference>
<protein>
    <submittedName>
        <fullName evidence="3">Uncharacterized protein</fullName>
    </submittedName>
</protein>
<gene>
    <name evidence="3" type="ORF">PACLA_8A053396</name>
</gene>
<feature type="compositionally biased region" description="Basic and acidic residues" evidence="2">
    <location>
        <begin position="141"/>
        <end position="159"/>
    </location>
</feature>
<accession>A0A6S7I3P4</accession>
<evidence type="ECO:0000313" key="3">
    <source>
        <dbReference type="EMBL" id="CAB4010440.1"/>
    </source>
</evidence>
<evidence type="ECO:0000313" key="4">
    <source>
        <dbReference type="Proteomes" id="UP001152795"/>
    </source>
</evidence>
<evidence type="ECO:0000256" key="2">
    <source>
        <dbReference type="SAM" id="MobiDB-lite"/>
    </source>
</evidence>
<feature type="region of interest" description="Disordered" evidence="2">
    <location>
        <begin position="64"/>
        <end position="121"/>
    </location>
</feature>
<keyword evidence="4" id="KW-1185">Reference proteome</keyword>
<organism evidence="3 4">
    <name type="scientific">Paramuricea clavata</name>
    <name type="common">Red gorgonian</name>
    <name type="synonym">Violescent sea-whip</name>
    <dbReference type="NCBI Taxonomy" id="317549"/>
    <lineage>
        <taxon>Eukaryota</taxon>
        <taxon>Metazoa</taxon>
        <taxon>Cnidaria</taxon>
        <taxon>Anthozoa</taxon>
        <taxon>Octocorallia</taxon>
        <taxon>Malacalcyonacea</taxon>
        <taxon>Plexauridae</taxon>
        <taxon>Paramuricea</taxon>
    </lineage>
</organism>
<keyword evidence="1" id="KW-0175">Coiled coil</keyword>
<comment type="caution">
    <text evidence="3">The sequence shown here is derived from an EMBL/GenBank/DDBJ whole genome shotgun (WGS) entry which is preliminary data.</text>
</comment>
<dbReference type="AlphaFoldDB" id="A0A6S7I3P4"/>
<feature type="region of interest" description="Disordered" evidence="2">
    <location>
        <begin position="134"/>
        <end position="161"/>
    </location>
</feature>
<dbReference type="EMBL" id="CACRXK020006786">
    <property type="protein sequence ID" value="CAB4010440.1"/>
    <property type="molecule type" value="Genomic_DNA"/>
</dbReference>
<name>A0A6S7I3P4_PARCT</name>
<proteinExistence type="predicted"/>
<dbReference type="Proteomes" id="UP001152795">
    <property type="component" value="Unassembled WGS sequence"/>
</dbReference>
<feature type="coiled-coil region" evidence="1">
    <location>
        <begin position="172"/>
        <end position="206"/>
    </location>
</feature>
<reference evidence="3" key="1">
    <citation type="submission" date="2020-04" db="EMBL/GenBank/DDBJ databases">
        <authorList>
            <person name="Alioto T."/>
            <person name="Alioto T."/>
            <person name="Gomez Garrido J."/>
        </authorList>
    </citation>
    <scope>NUCLEOTIDE SEQUENCE</scope>
    <source>
        <strain evidence="3">A484AB</strain>
    </source>
</reference>
<dbReference type="Gene3D" id="1.10.150.50">
    <property type="entry name" value="Transcription Factor, Ets-1"/>
    <property type="match status" value="1"/>
</dbReference>
<evidence type="ECO:0000256" key="1">
    <source>
        <dbReference type="SAM" id="Coils"/>
    </source>
</evidence>
<sequence length="480" mass="55149">MTERRTIENFLSEIDEDLVQYAKQLRKYGFTSNNSMKHWVEADFQLINMQVPEGHKRMIMEAVSRMSRTSPQSNKTKRKNTPTVGESPESKSHCAESSKARSVRSPRPRNRRTDGFPRRRLNQEMIRFSMLEEVTDSENEDNIRDEPDDTFAKPVDRPKTGKSVISPVERYIKSKEAEIRVTSIEIEEKRQELEHTIKQIENASLLMGKTGQKCSHCHQRNHTVRSCKENKCESSLLCGLLSKHPDEKKQFDEKKRAVAARETSLKKLQQELTSRQNSFYRVNNSVNMNIEDMLIQEYPEDYVIDGTRNWLKLQKDVALVKKNIRTSSDITRSKIRSILSTNAGLSLPPRMDSEFDNKPQKTAMQCKLESYGVNFPIRSKSKTKKCESVDMAFSTYLQPNSEDEEIEQLRMATKLSLVTKEPSMLDIAVDDVMNTGETQGEAYDHGMSVEKTNEDSNEEAANILLGMSRGRGNMENNDLV</sequence>
<feature type="compositionally biased region" description="Basic and acidic residues" evidence="2">
    <location>
        <begin position="88"/>
        <end position="99"/>
    </location>
</feature>